<feature type="non-terminal residue" evidence="1">
    <location>
        <position position="119"/>
    </location>
</feature>
<dbReference type="AlphaFoldDB" id="A0AA40FP35"/>
<organism evidence="1 2">
    <name type="scientific">Melipona bicolor</name>
    <dbReference type="NCBI Taxonomy" id="60889"/>
    <lineage>
        <taxon>Eukaryota</taxon>
        <taxon>Metazoa</taxon>
        <taxon>Ecdysozoa</taxon>
        <taxon>Arthropoda</taxon>
        <taxon>Hexapoda</taxon>
        <taxon>Insecta</taxon>
        <taxon>Pterygota</taxon>
        <taxon>Neoptera</taxon>
        <taxon>Endopterygota</taxon>
        <taxon>Hymenoptera</taxon>
        <taxon>Apocrita</taxon>
        <taxon>Aculeata</taxon>
        <taxon>Apoidea</taxon>
        <taxon>Anthophila</taxon>
        <taxon>Apidae</taxon>
        <taxon>Melipona</taxon>
    </lineage>
</organism>
<sequence length="119" mass="13164">MLVSDCNLVQARLRRRCTVCQNESPAVTEVTASRENSTTVRFRFTERSAARNNVCTRVSTSGRRLPPQQNGVLGGLAPELIASLFCQDDVFGARAFASVFAEGSDPLQRLKERATSWEQ</sequence>
<proteinExistence type="predicted"/>
<protein>
    <submittedName>
        <fullName evidence="1">Uncharacterized protein</fullName>
    </submittedName>
</protein>
<evidence type="ECO:0000313" key="1">
    <source>
        <dbReference type="EMBL" id="KAK1122702.1"/>
    </source>
</evidence>
<dbReference type="Proteomes" id="UP001177670">
    <property type="component" value="Unassembled WGS sequence"/>
</dbReference>
<evidence type="ECO:0000313" key="2">
    <source>
        <dbReference type="Proteomes" id="UP001177670"/>
    </source>
</evidence>
<dbReference type="EMBL" id="JAHYIQ010000022">
    <property type="protein sequence ID" value="KAK1122702.1"/>
    <property type="molecule type" value="Genomic_DNA"/>
</dbReference>
<accession>A0AA40FP35</accession>
<gene>
    <name evidence="1" type="ORF">K0M31_009146</name>
</gene>
<comment type="caution">
    <text evidence="1">The sequence shown here is derived from an EMBL/GenBank/DDBJ whole genome shotgun (WGS) entry which is preliminary data.</text>
</comment>
<name>A0AA40FP35_9HYME</name>
<reference evidence="1" key="1">
    <citation type="submission" date="2021-10" db="EMBL/GenBank/DDBJ databases">
        <title>Melipona bicolor Genome sequencing and assembly.</title>
        <authorList>
            <person name="Araujo N.S."/>
            <person name="Arias M.C."/>
        </authorList>
    </citation>
    <scope>NUCLEOTIDE SEQUENCE</scope>
    <source>
        <strain evidence="1">USP_2M_L1-L4_2017</strain>
        <tissue evidence="1">Whole body</tissue>
    </source>
</reference>
<keyword evidence="2" id="KW-1185">Reference proteome</keyword>